<evidence type="ECO:0000256" key="2">
    <source>
        <dbReference type="ARBA" id="ARBA00006143"/>
    </source>
</evidence>
<accession>A0A1N6TGR9</accession>
<keyword evidence="4" id="KW-0201">Cytochrome c-type biogenesis</keyword>
<feature type="transmembrane region" description="Helical" evidence="7">
    <location>
        <begin position="125"/>
        <end position="148"/>
    </location>
</feature>
<evidence type="ECO:0000256" key="1">
    <source>
        <dbReference type="ARBA" id="ARBA00004141"/>
    </source>
</evidence>
<comment type="similarity">
    <text evidence="2">Belongs to the DsbD family.</text>
</comment>
<dbReference type="InterPro" id="IPR003834">
    <property type="entry name" value="Cyt_c_assmbl_TM_dom"/>
</dbReference>
<feature type="transmembrane region" description="Helical" evidence="7">
    <location>
        <begin position="160"/>
        <end position="181"/>
    </location>
</feature>
<comment type="subcellular location">
    <subcellularLocation>
        <location evidence="1">Membrane</location>
        <topology evidence="1">Multi-pass membrane protein</topology>
    </subcellularLocation>
</comment>
<feature type="transmembrane region" description="Helical" evidence="7">
    <location>
        <begin position="44"/>
        <end position="65"/>
    </location>
</feature>
<dbReference type="GO" id="GO:0017004">
    <property type="term" value="P:cytochrome complex assembly"/>
    <property type="evidence" value="ECO:0007669"/>
    <property type="project" value="UniProtKB-KW"/>
</dbReference>
<dbReference type="STRING" id="1604334.SAMN05421546_1369"/>
<proteinExistence type="inferred from homology"/>
<dbReference type="GO" id="GO:0016020">
    <property type="term" value="C:membrane"/>
    <property type="evidence" value="ECO:0007669"/>
    <property type="project" value="UniProtKB-SubCell"/>
</dbReference>
<feature type="transmembrane region" description="Helical" evidence="7">
    <location>
        <begin position="12"/>
        <end position="32"/>
    </location>
</feature>
<feature type="transmembrane region" description="Helical" evidence="7">
    <location>
        <begin position="77"/>
        <end position="95"/>
    </location>
</feature>
<keyword evidence="5 7" id="KW-1133">Transmembrane helix</keyword>
<keyword evidence="6 7" id="KW-0472">Membrane</keyword>
<evidence type="ECO:0000256" key="4">
    <source>
        <dbReference type="ARBA" id="ARBA00022748"/>
    </source>
</evidence>
<dbReference type="OrthoDB" id="9811352at2"/>
<keyword evidence="10" id="KW-1185">Reference proteome</keyword>
<gene>
    <name evidence="9" type="ORF">SAMN05421546_1369</name>
</gene>
<reference evidence="10" key="1">
    <citation type="submission" date="2017-01" db="EMBL/GenBank/DDBJ databases">
        <authorList>
            <person name="Varghese N."/>
            <person name="Submissions S."/>
        </authorList>
    </citation>
    <scope>NUCLEOTIDE SEQUENCE [LARGE SCALE GENOMIC DNA]</scope>
    <source>
        <strain evidence="10">UM1</strain>
    </source>
</reference>
<dbReference type="PANTHER" id="PTHR31272">
    <property type="entry name" value="CYTOCHROME C-TYPE BIOGENESIS PROTEIN HI_1454-RELATED"/>
    <property type="match status" value="1"/>
</dbReference>
<dbReference type="Pfam" id="PF02683">
    <property type="entry name" value="DsbD_TM"/>
    <property type="match status" value="1"/>
</dbReference>
<protein>
    <submittedName>
        <fullName evidence="9">Cytochrome C biogenesis protein transmembrane region</fullName>
    </submittedName>
</protein>
<sequence length="242" mass="24799">MIAGSAELGLSLVAGSLTTLSPCVLPLLPLVLGGSVQSGRWAPLAIGAGMVTSFTVAGIALGVIGDSIGLDVDAVRYAGAWLLLAWAVVMFWPALEQRVSGWLSPLAGSANQMAGRLDGGSLRGAFGLGALLGLVWSPCSGPLLASALTMVASEGGAARGGLILGVFGVGAAIPLTFAAYLSRTGFSKFQHRLMPYVGMFKRVFAVVLAAMAALILTGGDKWLEARVNDGLPEAWLRLTTLF</sequence>
<organism evidence="9 10">
    <name type="scientific">Solilutibacter tolerans</name>
    <dbReference type="NCBI Taxonomy" id="1604334"/>
    <lineage>
        <taxon>Bacteria</taxon>
        <taxon>Pseudomonadati</taxon>
        <taxon>Pseudomonadota</taxon>
        <taxon>Gammaproteobacteria</taxon>
        <taxon>Lysobacterales</taxon>
        <taxon>Lysobacteraceae</taxon>
        <taxon>Solilutibacter</taxon>
    </lineage>
</organism>
<keyword evidence="3 7" id="KW-0812">Transmembrane</keyword>
<evidence type="ECO:0000259" key="8">
    <source>
        <dbReference type="Pfam" id="PF02683"/>
    </source>
</evidence>
<evidence type="ECO:0000256" key="5">
    <source>
        <dbReference type="ARBA" id="ARBA00022989"/>
    </source>
</evidence>
<evidence type="ECO:0000256" key="6">
    <source>
        <dbReference type="ARBA" id="ARBA00023136"/>
    </source>
</evidence>
<evidence type="ECO:0000256" key="7">
    <source>
        <dbReference type="SAM" id="Phobius"/>
    </source>
</evidence>
<dbReference type="PANTHER" id="PTHR31272:SF9">
    <property type="entry name" value="BLL1027 PROTEIN"/>
    <property type="match status" value="1"/>
</dbReference>
<name>A0A1N6TGR9_9GAMM</name>
<evidence type="ECO:0000313" key="9">
    <source>
        <dbReference type="EMBL" id="SIQ52437.1"/>
    </source>
</evidence>
<dbReference type="InterPro" id="IPR051790">
    <property type="entry name" value="Cytochrome_c-biogenesis_DsbD"/>
</dbReference>
<feature type="transmembrane region" description="Helical" evidence="7">
    <location>
        <begin position="193"/>
        <end position="216"/>
    </location>
</feature>
<dbReference type="RefSeq" id="WP_076586648.1">
    <property type="nucleotide sequence ID" value="NZ_FTLW01000003.1"/>
</dbReference>
<evidence type="ECO:0000256" key="3">
    <source>
        <dbReference type="ARBA" id="ARBA00022692"/>
    </source>
</evidence>
<dbReference type="AlphaFoldDB" id="A0A1N6TGR9"/>
<feature type="domain" description="Cytochrome C biogenesis protein transmembrane" evidence="8">
    <location>
        <begin position="9"/>
        <end position="216"/>
    </location>
</feature>
<dbReference type="EMBL" id="FTLW01000003">
    <property type="protein sequence ID" value="SIQ52437.1"/>
    <property type="molecule type" value="Genomic_DNA"/>
</dbReference>
<evidence type="ECO:0000313" key="10">
    <source>
        <dbReference type="Proteomes" id="UP000241788"/>
    </source>
</evidence>
<dbReference type="Proteomes" id="UP000241788">
    <property type="component" value="Unassembled WGS sequence"/>
</dbReference>